<comment type="caution">
    <text evidence="2">The sequence shown here is derived from an EMBL/GenBank/DDBJ whole genome shotgun (WGS) entry which is preliminary data.</text>
</comment>
<evidence type="ECO:0008006" key="4">
    <source>
        <dbReference type="Google" id="ProtNLM"/>
    </source>
</evidence>
<keyword evidence="1" id="KW-0732">Signal</keyword>
<reference evidence="2" key="1">
    <citation type="submission" date="2023-06" db="EMBL/GenBank/DDBJ databases">
        <authorList>
            <person name="Zhang S."/>
        </authorList>
    </citation>
    <scope>NUCLEOTIDE SEQUENCE</scope>
    <source>
        <strain evidence="2">SG2303</strain>
    </source>
</reference>
<feature type="signal peptide" evidence="1">
    <location>
        <begin position="1"/>
        <end position="26"/>
    </location>
</feature>
<organism evidence="2 3">
    <name type="scientific">Crenobacter oryzisoli</name>
    <dbReference type="NCBI Taxonomy" id="3056844"/>
    <lineage>
        <taxon>Bacteria</taxon>
        <taxon>Pseudomonadati</taxon>
        <taxon>Pseudomonadota</taxon>
        <taxon>Betaproteobacteria</taxon>
        <taxon>Neisseriales</taxon>
        <taxon>Neisseriaceae</taxon>
        <taxon>Crenobacter</taxon>
    </lineage>
</organism>
<feature type="chain" id="PRO_5047099300" description="Carboxypeptidase regulatory-like domain-containing protein" evidence="1">
    <location>
        <begin position="27"/>
        <end position="155"/>
    </location>
</feature>
<proteinExistence type="predicted"/>
<sequence length="155" mass="16757">MKSIYSLAFSRVAFFILLGVSPVALQVANGEPIDGSAVQLEPQQQNGISYLSGGIGLDESQALKQAKGYNLHMTFSEGASNEYLAGIDVDIQAMKGGSVLSLSQAGPYVYVKLPAGRYFIIIGRNGHEERRAVALSSRSIRNVNFHWSDGRQASY</sequence>
<dbReference type="EMBL" id="JAUEDK010000091">
    <property type="protein sequence ID" value="MDN0077739.1"/>
    <property type="molecule type" value="Genomic_DNA"/>
</dbReference>
<protein>
    <recommendedName>
        <fullName evidence="4">Carboxypeptidase regulatory-like domain-containing protein</fullName>
    </recommendedName>
</protein>
<dbReference type="Proteomes" id="UP001168540">
    <property type="component" value="Unassembled WGS sequence"/>
</dbReference>
<evidence type="ECO:0000313" key="3">
    <source>
        <dbReference type="Proteomes" id="UP001168540"/>
    </source>
</evidence>
<name>A0ABT7XVX9_9NEIS</name>
<accession>A0ABT7XVX9</accession>
<evidence type="ECO:0000256" key="1">
    <source>
        <dbReference type="SAM" id="SignalP"/>
    </source>
</evidence>
<dbReference type="RefSeq" id="WP_289832348.1">
    <property type="nucleotide sequence ID" value="NZ_JAUEDK010000091.1"/>
</dbReference>
<evidence type="ECO:0000313" key="2">
    <source>
        <dbReference type="EMBL" id="MDN0077739.1"/>
    </source>
</evidence>
<keyword evidence="3" id="KW-1185">Reference proteome</keyword>
<gene>
    <name evidence="2" type="ORF">QU481_23315</name>
</gene>